<dbReference type="PANTHER" id="PTHR43877">
    <property type="entry name" value="AMINOALKYLPHOSPHONATE N-ACETYLTRANSFERASE-RELATED-RELATED"/>
    <property type="match status" value="1"/>
</dbReference>
<dbReference type="OrthoDB" id="7301318at2"/>
<dbReference type="Gene3D" id="3.40.630.30">
    <property type="match status" value="1"/>
</dbReference>
<dbReference type="Pfam" id="PF00583">
    <property type="entry name" value="Acetyltransf_1"/>
    <property type="match status" value="1"/>
</dbReference>
<keyword evidence="2" id="KW-0012">Acyltransferase</keyword>
<name>A0A1Y5S305_9RHOB</name>
<keyword evidence="1 4" id="KW-0808">Transferase</keyword>
<dbReference type="PROSITE" id="PS51186">
    <property type="entry name" value="GNAT"/>
    <property type="match status" value="1"/>
</dbReference>
<dbReference type="AlphaFoldDB" id="A0A1Y5S305"/>
<dbReference type="EMBL" id="FWFW01000003">
    <property type="protein sequence ID" value="SLN31524.1"/>
    <property type="molecule type" value="Genomic_DNA"/>
</dbReference>
<gene>
    <name evidence="4" type="ORF">PAM7971_01207</name>
</gene>
<dbReference type="PANTHER" id="PTHR43877:SF1">
    <property type="entry name" value="ACETYLTRANSFERASE"/>
    <property type="match status" value="1"/>
</dbReference>
<evidence type="ECO:0000313" key="5">
    <source>
        <dbReference type="Proteomes" id="UP000193307"/>
    </source>
</evidence>
<sequence>MTAPDLWPAIDATWPAATQVQHGPFMWREGAGGGSRVSAARAINRVDSTDLDAIERKFSDQNRTPLFQLRKKDTAFDTLLAARGYVISDPTLCLIAPTDAFVPPQFETAYACWPPIAVQRQIWHAGGVDTSKLNVMALATSPKTTWLARHGETPAGTAFVATFGSIAVLHALEVAPTCRRSGVGATLMSHAAYWAKDNGATTLAVLVTRANSAALALYSSLGMHEADHYHYRRKGQI</sequence>
<dbReference type="SUPFAM" id="SSF55729">
    <property type="entry name" value="Acyl-CoA N-acyltransferases (Nat)"/>
    <property type="match status" value="1"/>
</dbReference>
<keyword evidence="5" id="KW-1185">Reference proteome</keyword>
<evidence type="ECO:0000256" key="1">
    <source>
        <dbReference type="ARBA" id="ARBA00022679"/>
    </source>
</evidence>
<feature type="domain" description="N-acetyltransferase" evidence="3">
    <location>
        <begin position="90"/>
        <end position="237"/>
    </location>
</feature>
<dbReference type="STRING" id="658057.SAMN04488032_108101"/>
<evidence type="ECO:0000256" key="2">
    <source>
        <dbReference type="ARBA" id="ARBA00023315"/>
    </source>
</evidence>
<proteinExistence type="predicted"/>
<evidence type="ECO:0000313" key="4">
    <source>
        <dbReference type="EMBL" id="SLN31524.1"/>
    </source>
</evidence>
<dbReference type="InterPro" id="IPR016181">
    <property type="entry name" value="Acyl_CoA_acyltransferase"/>
</dbReference>
<evidence type="ECO:0000259" key="3">
    <source>
        <dbReference type="PROSITE" id="PS51186"/>
    </source>
</evidence>
<protein>
    <submittedName>
        <fullName evidence="4">Putative acetyltransferase</fullName>
    </submittedName>
</protein>
<dbReference type="CDD" id="cd04301">
    <property type="entry name" value="NAT_SF"/>
    <property type="match status" value="1"/>
</dbReference>
<accession>A0A1Y5S305</accession>
<reference evidence="4 5" key="1">
    <citation type="submission" date="2017-03" db="EMBL/GenBank/DDBJ databases">
        <authorList>
            <person name="Afonso C.L."/>
            <person name="Miller P.J."/>
            <person name="Scott M.A."/>
            <person name="Spackman E."/>
            <person name="Goraichik I."/>
            <person name="Dimitrov K.M."/>
            <person name="Suarez D.L."/>
            <person name="Swayne D.E."/>
        </authorList>
    </citation>
    <scope>NUCLEOTIDE SEQUENCE [LARGE SCALE GENOMIC DNA]</scope>
    <source>
        <strain evidence="4 5">CECT 7971</strain>
    </source>
</reference>
<dbReference type="GO" id="GO:0016747">
    <property type="term" value="F:acyltransferase activity, transferring groups other than amino-acyl groups"/>
    <property type="evidence" value="ECO:0007669"/>
    <property type="project" value="InterPro"/>
</dbReference>
<dbReference type="InterPro" id="IPR050832">
    <property type="entry name" value="Bact_Acetyltransf"/>
</dbReference>
<dbReference type="Proteomes" id="UP000193307">
    <property type="component" value="Unassembled WGS sequence"/>
</dbReference>
<organism evidence="4 5">
    <name type="scientific">Pacificibacter marinus</name>
    <dbReference type="NCBI Taxonomy" id="658057"/>
    <lineage>
        <taxon>Bacteria</taxon>
        <taxon>Pseudomonadati</taxon>
        <taxon>Pseudomonadota</taxon>
        <taxon>Alphaproteobacteria</taxon>
        <taxon>Rhodobacterales</taxon>
        <taxon>Roseobacteraceae</taxon>
        <taxon>Pacificibacter</taxon>
    </lineage>
</organism>
<dbReference type="RefSeq" id="WP_085848104.1">
    <property type="nucleotide sequence ID" value="NZ_FNZV01000008.1"/>
</dbReference>
<dbReference type="InterPro" id="IPR000182">
    <property type="entry name" value="GNAT_dom"/>
</dbReference>